<name>A0A4Y2SKS6_ARAVE</name>
<dbReference type="Proteomes" id="UP000499080">
    <property type="component" value="Unassembled WGS sequence"/>
</dbReference>
<dbReference type="AlphaFoldDB" id="A0A4Y2SKS6"/>
<reference evidence="1 2" key="1">
    <citation type="journal article" date="2019" name="Sci. Rep.">
        <title>Orb-weaving spider Araneus ventricosus genome elucidates the spidroin gene catalogue.</title>
        <authorList>
            <person name="Kono N."/>
            <person name="Nakamura H."/>
            <person name="Ohtoshi R."/>
            <person name="Moran D.A.P."/>
            <person name="Shinohara A."/>
            <person name="Yoshida Y."/>
            <person name="Fujiwara M."/>
            <person name="Mori M."/>
            <person name="Tomita M."/>
            <person name="Arakawa K."/>
        </authorList>
    </citation>
    <scope>NUCLEOTIDE SEQUENCE [LARGE SCALE GENOMIC DNA]</scope>
</reference>
<organism evidence="1 2">
    <name type="scientific">Araneus ventricosus</name>
    <name type="common">Orbweaver spider</name>
    <name type="synonym">Epeira ventricosa</name>
    <dbReference type="NCBI Taxonomy" id="182803"/>
    <lineage>
        <taxon>Eukaryota</taxon>
        <taxon>Metazoa</taxon>
        <taxon>Ecdysozoa</taxon>
        <taxon>Arthropoda</taxon>
        <taxon>Chelicerata</taxon>
        <taxon>Arachnida</taxon>
        <taxon>Araneae</taxon>
        <taxon>Araneomorphae</taxon>
        <taxon>Entelegynae</taxon>
        <taxon>Araneoidea</taxon>
        <taxon>Araneidae</taxon>
        <taxon>Araneus</taxon>
    </lineage>
</organism>
<evidence type="ECO:0000313" key="2">
    <source>
        <dbReference type="Proteomes" id="UP000499080"/>
    </source>
</evidence>
<proteinExistence type="predicted"/>
<gene>
    <name evidence="1" type="ORF">AVEN_260775_1</name>
</gene>
<keyword evidence="2" id="KW-1185">Reference proteome</keyword>
<evidence type="ECO:0000313" key="1">
    <source>
        <dbReference type="EMBL" id="GBN88888.1"/>
    </source>
</evidence>
<accession>A0A4Y2SKS6</accession>
<protein>
    <submittedName>
        <fullName evidence="1">Uncharacterized protein</fullName>
    </submittedName>
</protein>
<comment type="caution">
    <text evidence="1">The sequence shown here is derived from an EMBL/GenBank/DDBJ whole genome shotgun (WGS) entry which is preliminary data.</text>
</comment>
<sequence>MQIILASMVSKYKKRIQINLLKIFRSRSAVEKAPKIRLPDFRQRNPFFQNGEEGNVRKKQFSSISTHGPMSVLGDVKGCLWGSPLPFRTVADDLTGTQDKRHEEHFLGGRPLEMKQDDVISGIIGQDIGKIRGEYRMQKYISFEFSSKWLLCCR</sequence>
<dbReference type="EMBL" id="BGPR01022513">
    <property type="protein sequence ID" value="GBN88888.1"/>
    <property type="molecule type" value="Genomic_DNA"/>
</dbReference>
<dbReference type="OrthoDB" id="6460967at2759"/>